<evidence type="ECO:0008006" key="4">
    <source>
        <dbReference type="Google" id="ProtNLM"/>
    </source>
</evidence>
<dbReference type="OrthoDB" id="195990at2"/>
<feature type="chain" id="PRO_5007524954" description="PBP domain-containing protein" evidence="1">
    <location>
        <begin position="23"/>
        <end position="421"/>
    </location>
</feature>
<dbReference type="InParanoid" id="A0A146GCS4"/>
<name>A0A146GCS4_TERSA</name>
<organism evidence="2 3">
    <name type="scientific">Terrimicrobium sacchariphilum</name>
    <dbReference type="NCBI Taxonomy" id="690879"/>
    <lineage>
        <taxon>Bacteria</taxon>
        <taxon>Pseudomonadati</taxon>
        <taxon>Verrucomicrobiota</taxon>
        <taxon>Terrimicrobiia</taxon>
        <taxon>Terrimicrobiales</taxon>
        <taxon>Terrimicrobiaceae</taxon>
        <taxon>Terrimicrobium</taxon>
    </lineage>
</organism>
<accession>A0A146GCS4</accession>
<sequence length="421" mass="43427">MKLHNLLLAASATMLFTVAAHADTTINITGSSAFRSAVVTAIKSTMTSVTKIAYTGTSETSANQQLYVGSFPGISGVTTIRTSWNGSVEGVRAFAGIDTVSFIPASAPAGGSYSTSSLEVGTPNFAFSDVFQDSTGVSNPVFDDTYVGIVSFTWVANEGATFTNITTQVANQILASGVIQKNFFTGNAADATSKVYLTGRYNGSGTRATALAEAGYPLFANVRQYIVETTGANGTITGLRLWPNTTQGSISTGTNDATTGNGGYTSGSGIRDVIGCTMAETVNLKKADGTAASPASISGNSVSVVSYLGIGDQTHVNAGGSVALRYNGVPYSIANVQNGFYTFWGVQHLFATFSELSSDQVTFYNAMTGYKDTNGRGAIAKALDSLGDSAPGVRLETMNVARGNSDGSLVGPGTYEEPAAL</sequence>
<dbReference type="AlphaFoldDB" id="A0A146GCS4"/>
<dbReference type="EMBL" id="BDCO01000003">
    <property type="protein sequence ID" value="GAT34952.1"/>
    <property type="molecule type" value="Genomic_DNA"/>
</dbReference>
<proteinExistence type="predicted"/>
<evidence type="ECO:0000313" key="3">
    <source>
        <dbReference type="Proteomes" id="UP000076023"/>
    </source>
</evidence>
<evidence type="ECO:0000256" key="1">
    <source>
        <dbReference type="SAM" id="SignalP"/>
    </source>
</evidence>
<keyword evidence="3" id="KW-1185">Reference proteome</keyword>
<evidence type="ECO:0000313" key="2">
    <source>
        <dbReference type="EMBL" id="GAT34952.1"/>
    </source>
</evidence>
<dbReference type="Proteomes" id="UP000076023">
    <property type="component" value="Unassembled WGS sequence"/>
</dbReference>
<keyword evidence="1" id="KW-0732">Signal</keyword>
<comment type="caution">
    <text evidence="2">The sequence shown here is derived from an EMBL/GenBank/DDBJ whole genome shotgun (WGS) entry which is preliminary data.</text>
</comment>
<dbReference type="RefSeq" id="WP_075080816.1">
    <property type="nucleotide sequence ID" value="NZ_BDCO01000003.1"/>
</dbReference>
<feature type="signal peptide" evidence="1">
    <location>
        <begin position="1"/>
        <end position="22"/>
    </location>
</feature>
<reference evidence="3" key="1">
    <citation type="journal article" date="2017" name="Genome Announc.">
        <title>Draft Genome Sequence of Terrimicrobium sacchariphilum NM-5T, a Facultative Anaerobic Soil Bacterium of the Class Spartobacteria.</title>
        <authorList>
            <person name="Qiu Y.L."/>
            <person name="Tourlousse D.M."/>
            <person name="Matsuura N."/>
            <person name="Ohashi A."/>
            <person name="Sekiguchi Y."/>
        </authorList>
    </citation>
    <scope>NUCLEOTIDE SEQUENCE [LARGE SCALE GENOMIC DNA]</scope>
    <source>
        <strain evidence="3">NM-5</strain>
    </source>
</reference>
<protein>
    <recommendedName>
        <fullName evidence="4">PBP domain-containing protein</fullName>
    </recommendedName>
</protein>
<gene>
    <name evidence="2" type="ORF">TSACC_311</name>
</gene>